<sequence length="50" mass="5642">MAFAALSDAIVGVRMLRKRCCRSHGFHPAIVSAIFQHLFRTQMTSSFEQS</sequence>
<protein>
    <submittedName>
        <fullName evidence="1">Uncharacterized protein</fullName>
    </submittedName>
</protein>
<evidence type="ECO:0000313" key="1">
    <source>
        <dbReference type="EMBL" id="SVB36407.1"/>
    </source>
</evidence>
<dbReference type="AlphaFoldDB" id="A0A382DFK0"/>
<feature type="non-terminal residue" evidence="1">
    <location>
        <position position="50"/>
    </location>
</feature>
<name>A0A382DFK0_9ZZZZ</name>
<gene>
    <name evidence="1" type="ORF">METZ01_LOCUS189261</name>
</gene>
<dbReference type="EMBL" id="UINC01038829">
    <property type="protein sequence ID" value="SVB36407.1"/>
    <property type="molecule type" value="Genomic_DNA"/>
</dbReference>
<proteinExistence type="predicted"/>
<organism evidence="1">
    <name type="scientific">marine metagenome</name>
    <dbReference type="NCBI Taxonomy" id="408172"/>
    <lineage>
        <taxon>unclassified sequences</taxon>
        <taxon>metagenomes</taxon>
        <taxon>ecological metagenomes</taxon>
    </lineage>
</organism>
<accession>A0A382DFK0</accession>
<reference evidence="1" key="1">
    <citation type="submission" date="2018-05" db="EMBL/GenBank/DDBJ databases">
        <authorList>
            <person name="Lanie J.A."/>
            <person name="Ng W.-L."/>
            <person name="Kazmierczak K.M."/>
            <person name="Andrzejewski T.M."/>
            <person name="Davidsen T.M."/>
            <person name="Wayne K.J."/>
            <person name="Tettelin H."/>
            <person name="Glass J.I."/>
            <person name="Rusch D."/>
            <person name="Podicherti R."/>
            <person name="Tsui H.-C.T."/>
            <person name="Winkler M.E."/>
        </authorList>
    </citation>
    <scope>NUCLEOTIDE SEQUENCE</scope>
</reference>